<dbReference type="PANTHER" id="PTHR10217">
    <property type="entry name" value="VOLTAGE AND LIGAND GATED POTASSIUM CHANNEL"/>
    <property type="match status" value="1"/>
</dbReference>
<evidence type="ECO:0000313" key="11">
    <source>
        <dbReference type="EMBL" id="GLC54029.1"/>
    </source>
</evidence>
<feature type="region of interest" description="Disordered" evidence="8">
    <location>
        <begin position="504"/>
        <end position="641"/>
    </location>
</feature>
<dbReference type="InterPro" id="IPR014710">
    <property type="entry name" value="RmlC-like_jellyroll"/>
</dbReference>
<feature type="coiled-coil region" evidence="7">
    <location>
        <begin position="1093"/>
        <end position="1120"/>
    </location>
</feature>
<evidence type="ECO:0000256" key="3">
    <source>
        <dbReference type="ARBA" id="ARBA00022692"/>
    </source>
</evidence>
<keyword evidence="7" id="KW-0175">Coiled coil</keyword>
<dbReference type="CDD" id="cd00038">
    <property type="entry name" value="CAP_ED"/>
    <property type="match status" value="1"/>
</dbReference>
<feature type="compositionally biased region" description="Gly residues" evidence="8">
    <location>
        <begin position="1522"/>
        <end position="1543"/>
    </location>
</feature>
<evidence type="ECO:0000256" key="6">
    <source>
        <dbReference type="ARBA" id="ARBA00023136"/>
    </source>
</evidence>
<feature type="region of interest" description="Disordered" evidence="8">
    <location>
        <begin position="1383"/>
        <end position="1427"/>
    </location>
</feature>
<feature type="region of interest" description="Disordered" evidence="8">
    <location>
        <begin position="413"/>
        <end position="487"/>
    </location>
</feature>
<sequence>MPGIQALSLLTSASFCLDVVVHFRTAYITSQGDLIRVPYLIALHYLRGMFLLDLVSALPMDELLAGTSFRNDAVWLGLLKLPRLFRLVRHVNALTRTKYVNLVGAARLLGVMFLITHWAACLWHYMAREIPSWPWIFSMQCRGCSDSEEYVFAFYQCFLLMLGDRPDTYNNVERVFAVILLSMGACLYAVVVSSITMLVTNMWSMASRHKQRSSMLQDALRYKGASSRMRIRVDEYYNFMARFDHPGPDGVSLLNELPAALHAEVLSSVFERMLVKVQLFAYCERPFLWRLAQKLRLSLFMPGDTIYDVGSVGHDMYIIWKGAVGLTAPDGCMAALLCDNDHFGELGIMNISTPRPHRAVALRQCDVMILSLWDLQDAMRDFPDSAQLVKGRARVQLEDHEAGPAVWAASLATGQTPRHELHPTFRKPTIDSSSQVPGVDESTSRPLQRGPTGGSSGSDSDAGRRDGGHGRGSSGAGAGGGGPARVPAAMSLLRGMSLRLRMSWKGPRRWRTSDAGRGAGASSEPGGDGGGGGHWQRPIAEAMERGGGGFTAPGSVASEASASEAASRQASGAPLSDMVTALSRPGSPQSCSSSCRKPPVSCRDGRPVTKLEEGAAIHGTAPMDANPRDTRPQTNKSRMQQQLQYGSLYDPHHANLYQQQQQQLPGSLVVDQLSSDSRQQGRRRLREEVPAVLPSGITTRAHHRATFSGDLSLLVVRRNVGGEGSVHSDASVRYCRSGGDGSARGHHRAGGDESVRGRGPGGNGFVPGCITGGDGSVRGYKGDGSVRGYRAGGNGSVPGCRSGEDISVRSCRAGGGGDSSVRGYRAGGDGSVHGCRSGGDTGRSAHEYTSAGDGSVRGYRAKGDGSVRGYRTNGDGSVHGNRSGGDGSVRGFRANGGDGSVHGGAAAGRGNAAARGAPANTRSQTRSSDGLEVMREDTLRDVDADVRAPDLLVLQAQPFLGLDPLGPLFDDVAKAAASAAAAEQQRRRMRAGYQATGTATGAEAHLGTTPFSPAAGDHDTTRELVRPVGVWDVNRKVRRSSLRVGVSGLANSRWTRLTSDSGAGCGAGGGGGAGRVRERERERAVEGWLEEHAAGRDARCAALEKQLKEAQRQLLLVFENPLKVPAFAAALRLEVEAVTTKLNTQMLAQLKKLQAMLHTMAGRTEDLAQQVSAAEERFARIEEEKHVTFQTSTSAVAAVMAASMSNAGGGGGAAAAGPLGMESPLDGREGADALVTSPLGLLGPHGAPPPVLLPLSTANVNASGRSSVDASRFQLGRQPSMRHTRRLSALDYGTLPDSEPLIDGGAAPPVVAVAAAAAGGAGGSGPDGQLAQAMTPEDAVLLAATVQRAVGSTSRRRRSALELSLMSYSSLVAAAAAAAGQQALQQQPQTQPSATRSESAGQRVETTDQDAGGGPGGSGEPSADQLSPLPLMGLRIASMRRNGRRGSWAQLAGAMEGAGSGAAGGDFCSSGSGGAGGSVRMGVQGGSSLAAEQRPGEVAEGHSIRQKTAPTASRARPRDSPDGGGDGGGGGGGSGSGIGGAAGGEIYAVGAQASSPPPQLPLEGATLERSSSSSCSIGAGERRSGSVTGFFGGGEIGIGSGAVTGAVIGAGADRGWPFRRSGSSSLLAKEGPQQSGQSWYYSRNPGAGYSVVVVRPKPQEFRRKLPLRLRSDGAVPTGAEDASL</sequence>
<dbReference type="Gene3D" id="1.10.287.70">
    <property type="match status" value="1"/>
</dbReference>
<dbReference type="SUPFAM" id="SSF51206">
    <property type="entry name" value="cAMP-binding domain-like"/>
    <property type="match status" value="1"/>
</dbReference>
<dbReference type="InterPro" id="IPR018490">
    <property type="entry name" value="cNMP-bd_dom_sf"/>
</dbReference>
<dbReference type="GO" id="GO:0005249">
    <property type="term" value="F:voltage-gated potassium channel activity"/>
    <property type="evidence" value="ECO:0007669"/>
    <property type="project" value="TreeGrafter"/>
</dbReference>
<evidence type="ECO:0000256" key="8">
    <source>
        <dbReference type="SAM" id="MobiDB-lite"/>
    </source>
</evidence>
<dbReference type="InterPro" id="IPR005821">
    <property type="entry name" value="Ion_trans_dom"/>
</dbReference>
<feature type="region of interest" description="Disordered" evidence="8">
    <location>
        <begin position="737"/>
        <end position="762"/>
    </location>
</feature>
<protein>
    <recommendedName>
        <fullName evidence="10">Cyclic nucleotide-binding domain-containing protein</fullName>
    </recommendedName>
</protein>
<feature type="transmembrane region" description="Helical" evidence="9">
    <location>
        <begin position="99"/>
        <end position="125"/>
    </location>
</feature>
<feature type="region of interest" description="Disordered" evidence="8">
    <location>
        <begin position="1479"/>
        <end position="1588"/>
    </location>
</feature>
<feature type="compositionally biased region" description="Gly residues" evidence="8">
    <location>
        <begin position="470"/>
        <end position="483"/>
    </location>
</feature>
<keyword evidence="6 9" id="KW-0472">Membrane</keyword>
<keyword evidence="2" id="KW-0813">Transport</keyword>
<feature type="compositionally biased region" description="Polar residues" evidence="8">
    <location>
        <begin position="632"/>
        <end position="641"/>
    </location>
</feature>
<evidence type="ECO:0000313" key="12">
    <source>
        <dbReference type="Proteomes" id="UP001165080"/>
    </source>
</evidence>
<feature type="compositionally biased region" description="Basic and acidic residues" evidence="8">
    <location>
        <begin position="603"/>
        <end position="615"/>
    </location>
</feature>
<dbReference type="Pfam" id="PF00027">
    <property type="entry name" value="cNMP_binding"/>
    <property type="match status" value="1"/>
</dbReference>
<feature type="compositionally biased region" description="Gly residues" evidence="8">
    <location>
        <begin position="825"/>
        <end position="841"/>
    </location>
</feature>
<dbReference type="SMART" id="SM00100">
    <property type="entry name" value="cNMP"/>
    <property type="match status" value="1"/>
</dbReference>
<feature type="compositionally biased region" description="Low complexity" evidence="8">
    <location>
        <begin position="908"/>
        <end position="920"/>
    </location>
</feature>
<dbReference type="Proteomes" id="UP001165080">
    <property type="component" value="Unassembled WGS sequence"/>
</dbReference>
<dbReference type="SUPFAM" id="SSF81324">
    <property type="entry name" value="Voltage-gated potassium channels"/>
    <property type="match status" value="1"/>
</dbReference>
<feature type="region of interest" description="Disordered" evidence="8">
    <location>
        <begin position="813"/>
        <end position="932"/>
    </location>
</feature>
<feature type="compositionally biased region" description="Basic and acidic residues" evidence="8">
    <location>
        <begin position="1494"/>
        <end position="1503"/>
    </location>
</feature>
<evidence type="ECO:0000256" key="9">
    <source>
        <dbReference type="SAM" id="Phobius"/>
    </source>
</evidence>
<feature type="compositionally biased region" description="Low complexity" evidence="8">
    <location>
        <begin position="552"/>
        <end position="573"/>
    </location>
</feature>
<gene>
    <name evidence="11" type="primary">PLEST001532</name>
    <name evidence="11" type="ORF">PLESTB_000816100</name>
</gene>
<keyword evidence="4 9" id="KW-1133">Transmembrane helix</keyword>
<dbReference type="GO" id="GO:0005886">
    <property type="term" value="C:plasma membrane"/>
    <property type="evidence" value="ECO:0007669"/>
    <property type="project" value="TreeGrafter"/>
</dbReference>
<dbReference type="EMBL" id="BRXU01000009">
    <property type="protein sequence ID" value="GLC54029.1"/>
    <property type="molecule type" value="Genomic_DNA"/>
</dbReference>
<feature type="compositionally biased region" description="Gly residues" evidence="8">
    <location>
        <begin position="882"/>
        <end position="907"/>
    </location>
</feature>
<feature type="domain" description="Cyclic nucleotide-binding" evidence="10">
    <location>
        <begin position="279"/>
        <end position="371"/>
    </location>
</feature>
<evidence type="ECO:0000259" key="10">
    <source>
        <dbReference type="PROSITE" id="PS50042"/>
    </source>
</evidence>
<dbReference type="InterPro" id="IPR050818">
    <property type="entry name" value="KCNH_animal-type"/>
</dbReference>
<keyword evidence="3 9" id="KW-0812">Transmembrane</keyword>
<evidence type="ECO:0000256" key="5">
    <source>
        <dbReference type="ARBA" id="ARBA00023065"/>
    </source>
</evidence>
<organism evidence="11 12">
    <name type="scientific">Pleodorina starrii</name>
    <dbReference type="NCBI Taxonomy" id="330485"/>
    <lineage>
        <taxon>Eukaryota</taxon>
        <taxon>Viridiplantae</taxon>
        <taxon>Chlorophyta</taxon>
        <taxon>core chlorophytes</taxon>
        <taxon>Chlorophyceae</taxon>
        <taxon>CS clade</taxon>
        <taxon>Chlamydomonadales</taxon>
        <taxon>Volvocaceae</taxon>
        <taxon>Pleodorina</taxon>
    </lineage>
</organism>
<dbReference type="GO" id="GO:0042391">
    <property type="term" value="P:regulation of membrane potential"/>
    <property type="evidence" value="ECO:0007669"/>
    <property type="project" value="TreeGrafter"/>
</dbReference>
<name>A0A9W6F2N2_9CHLO</name>
<comment type="caution">
    <text evidence="11">The sequence shown here is derived from an EMBL/GenBank/DDBJ whole genome shotgun (WGS) entry which is preliminary data.</text>
</comment>
<evidence type="ECO:0000256" key="1">
    <source>
        <dbReference type="ARBA" id="ARBA00004141"/>
    </source>
</evidence>
<evidence type="ECO:0000256" key="2">
    <source>
        <dbReference type="ARBA" id="ARBA00022448"/>
    </source>
</evidence>
<accession>A0A9W6F2N2</accession>
<evidence type="ECO:0000256" key="7">
    <source>
        <dbReference type="SAM" id="Coils"/>
    </source>
</evidence>
<dbReference type="PANTHER" id="PTHR10217:SF435">
    <property type="entry name" value="POTASSIUM VOLTAGE-GATED CHANNEL PROTEIN EAG"/>
    <property type="match status" value="1"/>
</dbReference>
<dbReference type="Gene3D" id="2.60.120.10">
    <property type="entry name" value="Jelly Rolls"/>
    <property type="match status" value="1"/>
</dbReference>
<feature type="compositionally biased region" description="Low complexity" evidence="8">
    <location>
        <begin position="583"/>
        <end position="599"/>
    </location>
</feature>
<reference evidence="11 12" key="1">
    <citation type="journal article" date="2023" name="Commun. Biol.">
        <title>Reorganization of the ancestral sex-determining regions during the evolution of trioecy in Pleodorina starrii.</title>
        <authorList>
            <person name="Takahashi K."/>
            <person name="Suzuki S."/>
            <person name="Kawai-Toyooka H."/>
            <person name="Yamamoto K."/>
            <person name="Hamaji T."/>
            <person name="Ootsuki R."/>
            <person name="Yamaguchi H."/>
            <person name="Kawachi M."/>
            <person name="Higashiyama T."/>
            <person name="Nozaki H."/>
        </authorList>
    </citation>
    <scope>NUCLEOTIDE SEQUENCE [LARGE SCALE GENOMIC DNA]</scope>
    <source>
        <strain evidence="11 12">NIES-4479</strain>
    </source>
</reference>
<comment type="subcellular location">
    <subcellularLocation>
        <location evidence="1">Membrane</location>
        <topology evidence="1">Multi-pass membrane protein</topology>
    </subcellularLocation>
</comment>
<keyword evidence="12" id="KW-1185">Reference proteome</keyword>
<feature type="compositionally biased region" description="Low complexity" evidence="8">
    <location>
        <begin position="1383"/>
        <end position="1394"/>
    </location>
</feature>
<proteinExistence type="predicted"/>
<keyword evidence="5" id="KW-0406">Ion transport</keyword>
<evidence type="ECO:0000256" key="4">
    <source>
        <dbReference type="ARBA" id="ARBA00022989"/>
    </source>
</evidence>
<feature type="transmembrane region" description="Helical" evidence="9">
    <location>
        <begin position="175"/>
        <end position="203"/>
    </location>
</feature>
<dbReference type="Pfam" id="PF00520">
    <property type="entry name" value="Ion_trans"/>
    <property type="match status" value="1"/>
</dbReference>
<dbReference type="InterPro" id="IPR000595">
    <property type="entry name" value="cNMP-bd_dom"/>
</dbReference>
<dbReference type="PROSITE" id="PS50042">
    <property type="entry name" value="CNMP_BINDING_3"/>
    <property type="match status" value="1"/>
</dbReference>